<organism evidence="2 3">
    <name type="scientific">Rangifer tarandus platyrhynchus</name>
    <name type="common">Svalbard reindeer</name>
    <dbReference type="NCBI Taxonomy" id="3082113"/>
    <lineage>
        <taxon>Eukaryota</taxon>
        <taxon>Metazoa</taxon>
        <taxon>Chordata</taxon>
        <taxon>Craniata</taxon>
        <taxon>Vertebrata</taxon>
        <taxon>Euteleostomi</taxon>
        <taxon>Mammalia</taxon>
        <taxon>Eutheria</taxon>
        <taxon>Laurasiatheria</taxon>
        <taxon>Artiodactyla</taxon>
        <taxon>Ruminantia</taxon>
        <taxon>Pecora</taxon>
        <taxon>Cervidae</taxon>
        <taxon>Odocoileinae</taxon>
        <taxon>Rangifer</taxon>
    </lineage>
</organism>
<reference evidence="2" key="1">
    <citation type="submission" date="2023-04" db="EMBL/GenBank/DDBJ databases">
        <authorList>
            <consortium name="ELIXIR-Norway"/>
        </authorList>
    </citation>
    <scope>NUCLEOTIDE SEQUENCE [LARGE SCALE GENOMIC DNA]</scope>
</reference>
<evidence type="ECO:0000256" key="1">
    <source>
        <dbReference type="SAM" id="MobiDB-lite"/>
    </source>
</evidence>
<protein>
    <submittedName>
        <fullName evidence="2">Uncharacterized protein</fullName>
    </submittedName>
</protein>
<evidence type="ECO:0000313" key="2">
    <source>
        <dbReference type="EMBL" id="CAI9171204.1"/>
    </source>
</evidence>
<feature type="region of interest" description="Disordered" evidence="1">
    <location>
        <begin position="91"/>
        <end position="115"/>
    </location>
</feature>
<sequence length="220" mass="24369">MKNKYSYLNSKYQTSDTYSVFFKSKLNIRESTEVAIHPGTRGATVPLPWYESKGRGGTSPSQRLALLLPSTPKGLLQGLPVPPHSFTFLIHPRGATPPSSPPGSRSSTEGFHSTSASPLTFTLHDLSQKSRLVNINKCSKTARRHCPFTQGLSPPAPLHRRSSVFIKVPQSPKCCTDLSRQFKVEWVKTLFPSNESLREGAEVECEKCKGFSQDLLDTHL</sequence>
<evidence type="ECO:0000313" key="3">
    <source>
        <dbReference type="Proteomes" id="UP001176941"/>
    </source>
</evidence>
<feature type="compositionally biased region" description="Low complexity" evidence="1">
    <location>
        <begin position="92"/>
        <end position="108"/>
    </location>
</feature>
<name>A0ABN8ZBT3_RANTA</name>
<proteinExistence type="predicted"/>
<accession>A0ABN8ZBT3</accession>
<gene>
    <name evidence="2" type="ORF">MRATA1EN1_LOCUS20166</name>
</gene>
<keyword evidence="3" id="KW-1185">Reference proteome</keyword>
<dbReference type="EMBL" id="OX459966">
    <property type="protein sequence ID" value="CAI9171204.1"/>
    <property type="molecule type" value="Genomic_DNA"/>
</dbReference>
<dbReference type="Proteomes" id="UP001176941">
    <property type="component" value="Chromosome 30"/>
</dbReference>